<sequence>MEAPVLRPTLAASLRLLPALGVPAVAASQQAAVVFTGVSVIPMDRETVLTNQTVVVENGRIAYVGGRRPAPAGATTIDARGKFLMPAIAEFHAHVPSGAQAVHAHRTLSLYVLAGVATARGMLGAPMHLALRDSIAAGRLLGPRLLTSGPSFNGNSATSPAAVAAMVREQKAAGYDLLKIHPGVPRAAFDSLAAVANGLRIPFAGHVPLEVGLDVALTSKYSTIDHLDGLVEAMYAGPRPLTPQANGFFGLGIVRQLDASRFGAIVDRVKASGVAMVPTQILLDNYASDATGEALTSLPEFRYWVPQQTAAWRAAKNDFLAQSPVPRAQRQEFITLRRRLIKALHAGGVPFLLGSDAPQLWNVPGFSAHRELGALVAAGLTPYQALRTGTADVAKFLGEDGRSGVVRAGARADLLLLDANPLDAIANSLRINGVVVNGRWIGPAERARLLAALAVP</sequence>
<dbReference type="EMBL" id="CADCTU010000873">
    <property type="protein sequence ID" value="CAA9360536.1"/>
    <property type="molecule type" value="Genomic_DNA"/>
</dbReference>
<dbReference type="GO" id="GO:0016810">
    <property type="term" value="F:hydrolase activity, acting on carbon-nitrogen (but not peptide) bonds"/>
    <property type="evidence" value="ECO:0007669"/>
    <property type="project" value="InterPro"/>
</dbReference>
<accession>A0A6J4MKM4</accession>
<dbReference type="Gene3D" id="2.30.40.10">
    <property type="entry name" value="Urease, subunit C, domain 1"/>
    <property type="match status" value="2"/>
</dbReference>
<dbReference type="InterPro" id="IPR032466">
    <property type="entry name" value="Metal_Hydrolase"/>
</dbReference>
<feature type="signal peptide" evidence="1">
    <location>
        <begin position="1"/>
        <end position="31"/>
    </location>
</feature>
<name>A0A6J4MKM4_9BACT</name>
<organism evidence="3">
    <name type="scientific">uncultured Gemmatimonadaceae bacterium</name>
    <dbReference type="NCBI Taxonomy" id="246130"/>
    <lineage>
        <taxon>Bacteria</taxon>
        <taxon>Pseudomonadati</taxon>
        <taxon>Gemmatimonadota</taxon>
        <taxon>Gemmatimonadia</taxon>
        <taxon>Gemmatimonadales</taxon>
        <taxon>Gemmatimonadaceae</taxon>
        <taxon>environmental samples</taxon>
    </lineage>
</organism>
<dbReference type="PANTHER" id="PTHR43135:SF3">
    <property type="entry name" value="ALPHA-D-RIBOSE 1-METHYLPHOSPHONATE 5-TRIPHOSPHATE DIPHOSPHATASE"/>
    <property type="match status" value="1"/>
</dbReference>
<evidence type="ECO:0000313" key="3">
    <source>
        <dbReference type="EMBL" id="CAA9360536.1"/>
    </source>
</evidence>
<dbReference type="InterPro" id="IPR006680">
    <property type="entry name" value="Amidohydro-rel"/>
</dbReference>
<gene>
    <name evidence="3" type="ORF">AVDCRST_MAG11-4095</name>
</gene>
<dbReference type="InterPro" id="IPR011059">
    <property type="entry name" value="Metal-dep_hydrolase_composite"/>
</dbReference>
<evidence type="ECO:0000256" key="1">
    <source>
        <dbReference type="SAM" id="SignalP"/>
    </source>
</evidence>
<dbReference type="Gene3D" id="3.20.20.140">
    <property type="entry name" value="Metal-dependent hydrolases"/>
    <property type="match status" value="1"/>
</dbReference>
<reference evidence="3" key="1">
    <citation type="submission" date="2020-02" db="EMBL/GenBank/DDBJ databases">
        <authorList>
            <person name="Meier V. D."/>
        </authorList>
    </citation>
    <scope>NUCLEOTIDE SEQUENCE</scope>
    <source>
        <strain evidence="3">AVDCRST_MAG11</strain>
    </source>
</reference>
<keyword evidence="1" id="KW-0732">Signal</keyword>
<feature type="chain" id="PRO_5026805286" description="Amidohydrolase-related domain-containing protein" evidence="1">
    <location>
        <begin position="32"/>
        <end position="456"/>
    </location>
</feature>
<dbReference type="AlphaFoldDB" id="A0A6J4MKM4"/>
<proteinExistence type="predicted"/>
<dbReference type="Pfam" id="PF01979">
    <property type="entry name" value="Amidohydro_1"/>
    <property type="match status" value="1"/>
</dbReference>
<dbReference type="InterPro" id="IPR051781">
    <property type="entry name" value="Metallo-dep_Hydrolase"/>
</dbReference>
<dbReference type="PANTHER" id="PTHR43135">
    <property type="entry name" value="ALPHA-D-RIBOSE 1-METHYLPHOSPHONATE 5-TRIPHOSPHATE DIPHOSPHATASE"/>
    <property type="match status" value="1"/>
</dbReference>
<evidence type="ECO:0000259" key="2">
    <source>
        <dbReference type="Pfam" id="PF01979"/>
    </source>
</evidence>
<feature type="domain" description="Amidohydrolase-related" evidence="2">
    <location>
        <begin position="84"/>
        <end position="441"/>
    </location>
</feature>
<dbReference type="SUPFAM" id="SSF51338">
    <property type="entry name" value="Composite domain of metallo-dependent hydrolases"/>
    <property type="match status" value="1"/>
</dbReference>
<protein>
    <recommendedName>
        <fullName evidence="2">Amidohydrolase-related domain-containing protein</fullName>
    </recommendedName>
</protein>
<dbReference type="SUPFAM" id="SSF51556">
    <property type="entry name" value="Metallo-dependent hydrolases"/>
    <property type="match status" value="1"/>
</dbReference>